<reference evidence="3" key="3">
    <citation type="submission" date="2016-03" db="UniProtKB">
        <authorList>
            <consortium name="EnsemblProtists"/>
        </authorList>
    </citation>
    <scope>IDENTIFICATION</scope>
</reference>
<feature type="compositionally biased region" description="Basic and acidic residues" evidence="1">
    <location>
        <begin position="182"/>
        <end position="192"/>
    </location>
</feature>
<organism evidence="2">
    <name type="scientific">Guillardia theta (strain CCMP2712)</name>
    <name type="common">Cryptophyte</name>
    <dbReference type="NCBI Taxonomy" id="905079"/>
    <lineage>
        <taxon>Eukaryota</taxon>
        <taxon>Cryptophyceae</taxon>
        <taxon>Pyrenomonadales</taxon>
        <taxon>Geminigeraceae</taxon>
        <taxon>Guillardia</taxon>
    </lineage>
</organism>
<protein>
    <submittedName>
        <fullName evidence="2 3">Uncharacterized protein</fullName>
    </submittedName>
</protein>
<feature type="compositionally biased region" description="Basic and acidic residues" evidence="1">
    <location>
        <begin position="123"/>
        <end position="138"/>
    </location>
</feature>
<evidence type="ECO:0000256" key="1">
    <source>
        <dbReference type="SAM" id="MobiDB-lite"/>
    </source>
</evidence>
<proteinExistence type="predicted"/>
<dbReference type="EMBL" id="JH993075">
    <property type="protein sequence ID" value="EKX36352.1"/>
    <property type="molecule type" value="Genomic_DNA"/>
</dbReference>
<evidence type="ECO:0000313" key="4">
    <source>
        <dbReference type="Proteomes" id="UP000011087"/>
    </source>
</evidence>
<evidence type="ECO:0000313" key="2">
    <source>
        <dbReference type="EMBL" id="EKX36352.1"/>
    </source>
</evidence>
<dbReference type="PaxDb" id="55529-EKX36352"/>
<reference evidence="2 4" key="1">
    <citation type="journal article" date="2012" name="Nature">
        <title>Algal genomes reveal evolutionary mosaicism and the fate of nucleomorphs.</title>
        <authorList>
            <consortium name="DOE Joint Genome Institute"/>
            <person name="Curtis B.A."/>
            <person name="Tanifuji G."/>
            <person name="Burki F."/>
            <person name="Gruber A."/>
            <person name="Irimia M."/>
            <person name="Maruyama S."/>
            <person name="Arias M.C."/>
            <person name="Ball S.G."/>
            <person name="Gile G.H."/>
            <person name="Hirakawa Y."/>
            <person name="Hopkins J.F."/>
            <person name="Kuo A."/>
            <person name="Rensing S.A."/>
            <person name="Schmutz J."/>
            <person name="Symeonidi A."/>
            <person name="Elias M."/>
            <person name="Eveleigh R.J."/>
            <person name="Herman E.K."/>
            <person name="Klute M.J."/>
            <person name="Nakayama T."/>
            <person name="Obornik M."/>
            <person name="Reyes-Prieto A."/>
            <person name="Armbrust E.V."/>
            <person name="Aves S.J."/>
            <person name="Beiko R.G."/>
            <person name="Coutinho P."/>
            <person name="Dacks J.B."/>
            <person name="Durnford D.G."/>
            <person name="Fast N.M."/>
            <person name="Green B.R."/>
            <person name="Grisdale C.J."/>
            <person name="Hempel F."/>
            <person name="Henrissat B."/>
            <person name="Hoppner M.P."/>
            <person name="Ishida K."/>
            <person name="Kim E."/>
            <person name="Koreny L."/>
            <person name="Kroth P.G."/>
            <person name="Liu Y."/>
            <person name="Malik S.B."/>
            <person name="Maier U.G."/>
            <person name="McRose D."/>
            <person name="Mock T."/>
            <person name="Neilson J.A."/>
            <person name="Onodera N.T."/>
            <person name="Poole A.M."/>
            <person name="Pritham E.J."/>
            <person name="Richards T.A."/>
            <person name="Rocap G."/>
            <person name="Roy S.W."/>
            <person name="Sarai C."/>
            <person name="Schaack S."/>
            <person name="Shirato S."/>
            <person name="Slamovits C.H."/>
            <person name="Spencer D.F."/>
            <person name="Suzuki S."/>
            <person name="Worden A.Z."/>
            <person name="Zauner S."/>
            <person name="Barry K."/>
            <person name="Bell C."/>
            <person name="Bharti A.K."/>
            <person name="Crow J.A."/>
            <person name="Grimwood J."/>
            <person name="Kramer R."/>
            <person name="Lindquist E."/>
            <person name="Lucas S."/>
            <person name="Salamov A."/>
            <person name="McFadden G.I."/>
            <person name="Lane C.E."/>
            <person name="Keeling P.J."/>
            <person name="Gray M.W."/>
            <person name="Grigoriev I.V."/>
            <person name="Archibald J.M."/>
        </authorList>
    </citation>
    <scope>NUCLEOTIDE SEQUENCE</scope>
    <source>
        <strain evidence="2 4">CCMP2712</strain>
    </source>
</reference>
<feature type="region of interest" description="Disordered" evidence="1">
    <location>
        <begin position="1"/>
        <end position="202"/>
    </location>
</feature>
<dbReference type="Proteomes" id="UP000011087">
    <property type="component" value="Unassembled WGS sequence"/>
</dbReference>
<feature type="compositionally biased region" description="Low complexity" evidence="1">
    <location>
        <begin position="72"/>
        <end position="84"/>
    </location>
</feature>
<dbReference type="HOGENOM" id="CLU_999075_0_0_1"/>
<feature type="compositionally biased region" description="Basic and acidic residues" evidence="1">
    <location>
        <begin position="85"/>
        <end position="96"/>
    </location>
</feature>
<evidence type="ECO:0000313" key="3">
    <source>
        <dbReference type="EnsemblProtists" id="EKX36352"/>
    </source>
</evidence>
<dbReference type="AlphaFoldDB" id="L1IJT3"/>
<gene>
    <name evidence="2" type="ORF">GUITHDRAFT_117461</name>
</gene>
<keyword evidence="4" id="KW-1185">Reference proteome</keyword>
<accession>L1IJT3</accession>
<feature type="compositionally biased region" description="Low complexity" evidence="1">
    <location>
        <begin position="139"/>
        <end position="153"/>
    </location>
</feature>
<sequence>MQQASLSSWDAAHNHGDIQVPGQTRAAAPPTSLLGLRVQHQVRKVLRQGSRTGQQRRVHLQGLGPDGSLEGSSSPTSSFPSKSKTSSDADRSEQHGSQEQPPGASMRDLQEALGQKGGGGGSSEDRKSSDSEEPKDPFSDSGSSASCPSASSAGEKSRALEQQEDEDEGRDAMSDETEDTWPGERKHGRESTSKTSSGGEVRAVIDRRTAGEIASLLHQMMEQQEQIMAQQRQILERGIQPGVEGMIGAVLMTFCELIAKMEAWGEGLELVEEAEAEAG</sequence>
<dbReference type="RefSeq" id="XP_005823332.1">
    <property type="nucleotide sequence ID" value="XM_005823275.1"/>
</dbReference>
<dbReference type="GeneID" id="17293117"/>
<dbReference type="EnsemblProtists" id="EKX36352">
    <property type="protein sequence ID" value="EKX36352"/>
    <property type="gene ID" value="GUITHDRAFT_117461"/>
</dbReference>
<reference evidence="4" key="2">
    <citation type="submission" date="2012-11" db="EMBL/GenBank/DDBJ databases">
        <authorList>
            <person name="Kuo A."/>
            <person name="Curtis B.A."/>
            <person name="Tanifuji G."/>
            <person name="Burki F."/>
            <person name="Gruber A."/>
            <person name="Irimia M."/>
            <person name="Maruyama S."/>
            <person name="Arias M.C."/>
            <person name="Ball S.G."/>
            <person name="Gile G.H."/>
            <person name="Hirakawa Y."/>
            <person name="Hopkins J.F."/>
            <person name="Rensing S.A."/>
            <person name="Schmutz J."/>
            <person name="Symeonidi A."/>
            <person name="Elias M."/>
            <person name="Eveleigh R.J."/>
            <person name="Herman E.K."/>
            <person name="Klute M.J."/>
            <person name="Nakayama T."/>
            <person name="Obornik M."/>
            <person name="Reyes-Prieto A."/>
            <person name="Armbrust E.V."/>
            <person name="Aves S.J."/>
            <person name="Beiko R.G."/>
            <person name="Coutinho P."/>
            <person name="Dacks J.B."/>
            <person name="Durnford D.G."/>
            <person name="Fast N.M."/>
            <person name="Green B.R."/>
            <person name="Grisdale C."/>
            <person name="Hempe F."/>
            <person name="Henrissat B."/>
            <person name="Hoppner M.P."/>
            <person name="Ishida K.-I."/>
            <person name="Kim E."/>
            <person name="Koreny L."/>
            <person name="Kroth P.G."/>
            <person name="Liu Y."/>
            <person name="Malik S.-B."/>
            <person name="Maier U.G."/>
            <person name="McRose D."/>
            <person name="Mock T."/>
            <person name="Neilson J.A."/>
            <person name="Onodera N.T."/>
            <person name="Poole A.M."/>
            <person name="Pritham E.J."/>
            <person name="Richards T.A."/>
            <person name="Rocap G."/>
            <person name="Roy S.W."/>
            <person name="Sarai C."/>
            <person name="Schaack S."/>
            <person name="Shirato S."/>
            <person name="Slamovits C.H."/>
            <person name="Spencer D.F."/>
            <person name="Suzuki S."/>
            <person name="Worden A.Z."/>
            <person name="Zauner S."/>
            <person name="Barry K."/>
            <person name="Bell C."/>
            <person name="Bharti A.K."/>
            <person name="Crow J.A."/>
            <person name="Grimwood J."/>
            <person name="Kramer R."/>
            <person name="Lindquist E."/>
            <person name="Lucas S."/>
            <person name="Salamov A."/>
            <person name="McFadden G.I."/>
            <person name="Lane C.E."/>
            <person name="Keeling P.J."/>
            <person name="Gray M.W."/>
            <person name="Grigoriev I.V."/>
            <person name="Archibald J.M."/>
        </authorList>
    </citation>
    <scope>NUCLEOTIDE SEQUENCE</scope>
    <source>
        <strain evidence="4">CCMP2712</strain>
    </source>
</reference>
<dbReference type="KEGG" id="gtt:GUITHDRAFT_117461"/>
<name>L1IJT3_GUITC</name>
<feature type="compositionally biased region" description="Acidic residues" evidence="1">
    <location>
        <begin position="162"/>
        <end position="181"/>
    </location>
</feature>